<dbReference type="PANTHER" id="PTHR46421">
    <property type="entry name" value="PROGRAMMED CELL DEATH PROTEIN 2-LIKE"/>
    <property type="match status" value="1"/>
</dbReference>
<dbReference type="GO" id="GO:0006915">
    <property type="term" value="P:apoptotic process"/>
    <property type="evidence" value="ECO:0007669"/>
    <property type="project" value="TreeGrafter"/>
</dbReference>
<evidence type="ECO:0000313" key="2">
    <source>
        <dbReference type="Proteomes" id="UP000518911"/>
    </source>
</evidence>
<protein>
    <submittedName>
        <fullName evidence="1">PDD2L protein</fullName>
    </submittedName>
</protein>
<dbReference type="InterPro" id="IPR052815">
    <property type="entry name" value="PDCD2-like_regulator"/>
</dbReference>
<organism evidence="1 2">
    <name type="scientific">Atlantisia rogersi</name>
    <name type="common">Inaccessible Island rail</name>
    <dbReference type="NCBI Taxonomy" id="2478892"/>
    <lineage>
        <taxon>Eukaryota</taxon>
        <taxon>Metazoa</taxon>
        <taxon>Chordata</taxon>
        <taxon>Craniata</taxon>
        <taxon>Vertebrata</taxon>
        <taxon>Euteleostomi</taxon>
        <taxon>Archelosauria</taxon>
        <taxon>Archosauria</taxon>
        <taxon>Dinosauria</taxon>
        <taxon>Saurischia</taxon>
        <taxon>Theropoda</taxon>
        <taxon>Coelurosauria</taxon>
        <taxon>Aves</taxon>
        <taxon>Neognathae</taxon>
        <taxon>Neoaves</taxon>
        <taxon>Gruiformes</taxon>
        <taxon>Rallidae</taxon>
        <taxon>Atlantisia</taxon>
    </lineage>
</organism>
<gene>
    <name evidence="1" type="primary">Pdcd2l</name>
    <name evidence="1" type="ORF">ATLROG_R13757</name>
</gene>
<feature type="non-terminal residue" evidence="1">
    <location>
        <position position="102"/>
    </location>
</feature>
<dbReference type="OrthoDB" id="366284at2759"/>
<comment type="caution">
    <text evidence="1">The sequence shown here is derived from an EMBL/GenBank/DDBJ whole genome shotgun (WGS) entry which is preliminary data.</text>
</comment>
<dbReference type="AlphaFoldDB" id="A0A7L3WBT8"/>
<dbReference type="EMBL" id="VZUJ01054106">
    <property type="protein sequence ID" value="NXV73139.1"/>
    <property type="molecule type" value="Genomic_DNA"/>
</dbReference>
<sequence>QDWVPSVRPSSPCCGLCGRPLAHLVQVYCPLEGSPAHRVANVFACAGRGCWGAPRSWKVLRSQCVPAPEQETRECSKQESSFTAKDWCDEADDWGVSDGAES</sequence>
<name>A0A7L3WBT8_9GRUI</name>
<keyword evidence="2" id="KW-1185">Reference proteome</keyword>
<feature type="non-terminal residue" evidence="1">
    <location>
        <position position="1"/>
    </location>
</feature>
<reference evidence="1 2" key="1">
    <citation type="submission" date="2019-09" db="EMBL/GenBank/DDBJ databases">
        <title>Bird 10,000 Genomes (B10K) Project - Family phase.</title>
        <authorList>
            <person name="Zhang G."/>
        </authorList>
    </citation>
    <scope>NUCLEOTIDE SEQUENCE [LARGE SCALE GENOMIC DNA]</scope>
    <source>
        <strain evidence="1">OUT-0055</strain>
        <tissue evidence="1">Blood</tissue>
    </source>
</reference>
<evidence type="ECO:0000313" key="1">
    <source>
        <dbReference type="EMBL" id="NXV73139.1"/>
    </source>
</evidence>
<accession>A0A7L3WBT8</accession>
<proteinExistence type="predicted"/>
<dbReference type="Proteomes" id="UP000518911">
    <property type="component" value="Unassembled WGS sequence"/>
</dbReference>
<dbReference type="PANTHER" id="PTHR46421:SF1">
    <property type="entry name" value="PROGRAMMED CELL DEATH PROTEIN 2-LIKE"/>
    <property type="match status" value="1"/>
</dbReference>